<comment type="caution">
    <text evidence="2">The sequence shown here is derived from an EMBL/GenBank/DDBJ whole genome shotgun (WGS) entry which is preliminary data.</text>
</comment>
<dbReference type="Gene3D" id="2.30.110.10">
    <property type="entry name" value="Electron Transport, Fmn-binding Protein, Chain A"/>
    <property type="match status" value="1"/>
</dbReference>
<dbReference type="PANTHER" id="PTHR28243:SF1">
    <property type="entry name" value="PYRIDOXAMINE 5'-PHOSPHATE OXIDASE ALR4036 FAMILY FMN-BINDING DOMAIN-CONTAINING PROTEIN"/>
    <property type="match status" value="1"/>
</dbReference>
<dbReference type="AlphaFoldDB" id="A0A9P6L852"/>
<accession>A0A9P6L852</accession>
<sequence length="229" mass="25952">MSPPPPRWFTALSKLFGEYKNANVMQLATIAEAVPQVRSCIVRELISPNGNERLPIILTTTDTRTPKVEQILANDTVQINWWIEDSMDQFRLTGKVSLVPEPRHKVFHSGGTLAFERLSTRGFDWEAKRVQVFDSLSGHMRASWYRPTPGSLMKGGYEEAKDWPETVPTTSGATNEKEKKLVEQALGNFALVLIEPTYVDWVQLGTSPNRRTFFHRGYDGSWTETIVVP</sequence>
<gene>
    <name evidence="2" type="ORF">BJ322DRAFT_1052035</name>
</gene>
<name>A0A9P6L852_9AGAM</name>
<protein>
    <recommendedName>
        <fullName evidence="1">Pyridoxamine 5'-phosphate oxidase Alr4036 family FMN-binding domain-containing protein</fullName>
    </recommendedName>
</protein>
<keyword evidence="3" id="KW-1185">Reference proteome</keyword>
<evidence type="ECO:0000259" key="1">
    <source>
        <dbReference type="Pfam" id="PF12766"/>
    </source>
</evidence>
<dbReference type="InterPro" id="IPR012349">
    <property type="entry name" value="Split_barrel_FMN-bd"/>
</dbReference>
<dbReference type="OrthoDB" id="434253at2759"/>
<dbReference type="Proteomes" id="UP000736335">
    <property type="component" value="Unassembled WGS sequence"/>
</dbReference>
<organism evidence="2 3">
    <name type="scientific">Thelephora terrestris</name>
    <dbReference type="NCBI Taxonomy" id="56493"/>
    <lineage>
        <taxon>Eukaryota</taxon>
        <taxon>Fungi</taxon>
        <taxon>Dikarya</taxon>
        <taxon>Basidiomycota</taxon>
        <taxon>Agaricomycotina</taxon>
        <taxon>Agaricomycetes</taxon>
        <taxon>Thelephorales</taxon>
        <taxon>Thelephoraceae</taxon>
        <taxon>Thelephora</taxon>
    </lineage>
</organism>
<dbReference type="InterPro" id="IPR024624">
    <property type="entry name" value="Pyridox_Oxase_Alr4036_FMN-bd"/>
</dbReference>
<evidence type="ECO:0000313" key="3">
    <source>
        <dbReference type="Proteomes" id="UP000736335"/>
    </source>
</evidence>
<dbReference type="PANTHER" id="PTHR28243">
    <property type="entry name" value="AGL049CP"/>
    <property type="match status" value="1"/>
</dbReference>
<dbReference type="GO" id="GO:0010181">
    <property type="term" value="F:FMN binding"/>
    <property type="evidence" value="ECO:0007669"/>
    <property type="project" value="InterPro"/>
</dbReference>
<dbReference type="SUPFAM" id="SSF50475">
    <property type="entry name" value="FMN-binding split barrel"/>
    <property type="match status" value="1"/>
</dbReference>
<reference evidence="2" key="2">
    <citation type="submission" date="2020-11" db="EMBL/GenBank/DDBJ databases">
        <authorList>
            <consortium name="DOE Joint Genome Institute"/>
            <person name="Kuo A."/>
            <person name="Miyauchi S."/>
            <person name="Kiss E."/>
            <person name="Drula E."/>
            <person name="Kohler A."/>
            <person name="Sanchez-Garcia M."/>
            <person name="Andreopoulos B."/>
            <person name="Barry K.W."/>
            <person name="Bonito G."/>
            <person name="Buee M."/>
            <person name="Carver A."/>
            <person name="Chen C."/>
            <person name="Cichocki N."/>
            <person name="Clum A."/>
            <person name="Culley D."/>
            <person name="Crous P.W."/>
            <person name="Fauchery L."/>
            <person name="Girlanda M."/>
            <person name="Hayes R."/>
            <person name="Keri Z."/>
            <person name="Labutti K."/>
            <person name="Lipzen A."/>
            <person name="Lombard V."/>
            <person name="Magnuson J."/>
            <person name="Maillard F."/>
            <person name="Morin E."/>
            <person name="Murat C."/>
            <person name="Nolan M."/>
            <person name="Ohm R."/>
            <person name="Pangilinan J."/>
            <person name="Pereira M."/>
            <person name="Perotto S."/>
            <person name="Peter M."/>
            <person name="Riley R."/>
            <person name="Sitrit Y."/>
            <person name="Stielow B."/>
            <person name="Szollosi G."/>
            <person name="Zifcakova L."/>
            <person name="Stursova M."/>
            <person name="Spatafora J.W."/>
            <person name="Tedersoo L."/>
            <person name="Vaario L.-M."/>
            <person name="Yamada A."/>
            <person name="Yan M."/>
            <person name="Wang P."/>
            <person name="Xu J."/>
            <person name="Bruns T."/>
            <person name="Baldrian P."/>
            <person name="Vilgalys R."/>
            <person name="Henrissat B."/>
            <person name="Grigoriev I.V."/>
            <person name="Hibbett D."/>
            <person name="Nagy L.G."/>
            <person name="Martin F.M."/>
        </authorList>
    </citation>
    <scope>NUCLEOTIDE SEQUENCE</scope>
    <source>
        <strain evidence="2">UH-Tt-Lm1</strain>
    </source>
</reference>
<reference evidence="2" key="1">
    <citation type="journal article" date="2020" name="Nat. Commun.">
        <title>Large-scale genome sequencing of mycorrhizal fungi provides insights into the early evolution of symbiotic traits.</title>
        <authorList>
            <person name="Miyauchi S."/>
            <person name="Kiss E."/>
            <person name="Kuo A."/>
            <person name="Drula E."/>
            <person name="Kohler A."/>
            <person name="Sanchez-Garcia M."/>
            <person name="Morin E."/>
            <person name="Andreopoulos B."/>
            <person name="Barry K.W."/>
            <person name="Bonito G."/>
            <person name="Buee M."/>
            <person name="Carver A."/>
            <person name="Chen C."/>
            <person name="Cichocki N."/>
            <person name="Clum A."/>
            <person name="Culley D."/>
            <person name="Crous P.W."/>
            <person name="Fauchery L."/>
            <person name="Girlanda M."/>
            <person name="Hayes R.D."/>
            <person name="Keri Z."/>
            <person name="LaButti K."/>
            <person name="Lipzen A."/>
            <person name="Lombard V."/>
            <person name="Magnuson J."/>
            <person name="Maillard F."/>
            <person name="Murat C."/>
            <person name="Nolan M."/>
            <person name="Ohm R.A."/>
            <person name="Pangilinan J."/>
            <person name="Pereira M.F."/>
            <person name="Perotto S."/>
            <person name="Peter M."/>
            <person name="Pfister S."/>
            <person name="Riley R."/>
            <person name="Sitrit Y."/>
            <person name="Stielow J.B."/>
            <person name="Szollosi G."/>
            <person name="Zifcakova L."/>
            <person name="Stursova M."/>
            <person name="Spatafora J.W."/>
            <person name="Tedersoo L."/>
            <person name="Vaario L.M."/>
            <person name="Yamada A."/>
            <person name="Yan M."/>
            <person name="Wang P."/>
            <person name="Xu J."/>
            <person name="Bruns T."/>
            <person name="Baldrian P."/>
            <person name="Vilgalys R."/>
            <person name="Dunand C."/>
            <person name="Henrissat B."/>
            <person name="Grigoriev I.V."/>
            <person name="Hibbett D."/>
            <person name="Nagy L.G."/>
            <person name="Martin F.M."/>
        </authorList>
    </citation>
    <scope>NUCLEOTIDE SEQUENCE</scope>
    <source>
        <strain evidence="2">UH-Tt-Lm1</strain>
    </source>
</reference>
<evidence type="ECO:0000313" key="2">
    <source>
        <dbReference type="EMBL" id="KAF9786795.1"/>
    </source>
</evidence>
<feature type="domain" description="Pyridoxamine 5'-phosphate oxidase Alr4036 family FMN-binding" evidence="1">
    <location>
        <begin position="7"/>
        <end position="99"/>
    </location>
</feature>
<proteinExistence type="predicted"/>
<dbReference type="EMBL" id="WIUZ02000005">
    <property type="protein sequence ID" value="KAF9786795.1"/>
    <property type="molecule type" value="Genomic_DNA"/>
</dbReference>
<dbReference type="Pfam" id="PF12766">
    <property type="entry name" value="Pyridox_oxase_2"/>
    <property type="match status" value="1"/>
</dbReference>